<dbReference type="InterPro" id="IPR029045">
    <property type="entry name" value="ClpP/crotonase-like_dom_sf"/>
</dbReference>
<dbReference type="Proteomes" id="UP000521868">
    <property type="component" value="Unassembled WGS sequence"/>
</dbReference>
<protein>
    <submittedName>
        <fullName evidence="1">Peptidase S14</fullName>
    </submittedName>
</protein>
<comment type="caution">
    <text evidence="1">The sequence shown here is derived from an EMBL/GenBank/DDBJ whole genome shotgun (WGS) entry which is preliminary data.</text>
</comment>
<keyword evidence="2" id="KW-1185">Reference proteome</keyword>
<evidence type="ECO:0000313" key="2">
    <source>
        <dbReference type="Proteomes" id="UP000521868"/>
    </source>
</evidence>
<reference evidence="1 2" key="1">
    <citation type="journal article" date="2020" name="Nature">
        <title>Bacterial chemolithoautotrophy via manganese oxidation.</title>
        <authorList>
            <person name="Yu H."/>
            <person name="Leadbetter J.R."/>
        </authorList>
    </citation>
    <scope>NUCLEOTIDE SEQUENCE [LARGE SCALE GENOMIC DNA]</scope>
    <source>
        <strain evidence="1 2">RBP-1</strain>
    </source>
</reference>
<dbReference type="EMBL" id="VTOX01000004">
    <property type="protein sequence ID" value="NKE66979.1"/>
    <property type="molecule type" value="Genomic_DNA"/>
</dbReference>
<sequence>MLRLQEERANVAQQNQGKRKLPSLHPDVRLLGSIDEAMVQRFLDQSGAAQGDKPLVLELSTMGGDAESARRLAEEIVLLRQAREVFFLGKTYVYSAGITVMGAVPSTHRFLTPDTILLVHERRMERTVQMTGALRSAIAVARDLLAELEIGQVLERRGFEQLAAGSKLSADELLQRVLDKDWYLTAEEALELELIGGIVGNGAV</sequence>
<accession>A0A7X6DGZ5</accession>
<dbReference type="AlphaFoldDB" id="A0A7X6DGZ5"/>
<dbReference type="SUPFAM" id="SSF52096">
    <property type="entry name" value="ClpP/crotonase"/>
    <property type="match status" value="1"/>
</dbReference>
<proteinExistence type="predicted"/>
<name>A0A7X6DGZ5_9BURK</name>
<evidence type="ECO:0000313" key="1">
    <source>
        <dbReference type="EMBL" id="NKE66979.1"/>
    </source>
</evidence>
<dbReference type="Pfam" id="PF00574">
    <property type="entry name" value="CLP_protease"/>
    <property type="match status" value="1"/>
</dbReference>
<dbReference type="InterPro" id="IPR023562">
    <property type="entry name" value="ClpP/TepA"/>
</dbReference>
<organism evidence="1 2">
    <name type="scientific">Ramlibacter lithotrophicus</name>
    <dbReference type="NCBI Taxonomy" id="2606681"/>
    <lineage>
        <taxon>Bacteria</taxon>
        <taxon>Pseudomonadati</taxon>
        <taxon>Pseudomonadota</taxon>
        <taxon>Betaproteobacteria</taxon>
        <taxon>Burkholderiales</taxon>
        <taxon>Comamonadaceae</taxon>
        <taxon>Ramlibacter</taxon>
    </lineage>
</organism>
<gene>
    <name evidence="1" type="ORF">RAMLITH_14200</name>
</gene>
<dbReference type="Gene3D" id="3.90.226.10">
    <property type="entry name" value="2-enoyl-CoA Hydratase, Chain A, domain 1"/>
    <property type="match status" value="1"/>
</dbReference>